<sequence length="232" mass="25881">MAEEMHKFPTGTIQDILGSIMPEMVKMPTHSLNSILSPNSERLQTMERDTVYALQSLNDTVAALQNTSRSTQQADNGSSFASDAEEQQRRRSAVFIGVEESCELPHLRHDRDVESVAVILDELNVDGVPVEMYRMGVFNPAKRRPIKVIFRNSHDAVQVLLQCYMLKRSPRFSSAYIGPSYSAAIRGELFTKRREDPNGLYVVRNNLVVRRGSAIPRNPTGDTLESQSGGGV</sequence>
<protein>
    <submittedName>
        <fullName evidence="2">Uncharacterized protein</fullName>
    </submittedName>
</protein>
<dbReference type="Proteomes" id="UP000031036">
    <property type="component" value="Unassembled WGS sequence"/>
</dbReference>
<evidence type="ECO:0000313" key="2">
    <source>
        <dbReference type="EMBL" id="KHN77250.1"/>
    </source>
</evidence>
<dbReference type="AlphaFoldDB" id="A0A0B2V8I7"/>
<evidence type="ECO:0000313" key="3">
    <source>
        <dbReference type="Proteomes" id="UP000031036"/>
    </source>
</evidence>
<comment type="caution">
    <text evidence="2">The sequence shown here is derived from an EMBL/GenBank/DDBJ whole genome shotgun (WGS) entry which is preliminary data.</text>
</comment>
<dbReference type="EMBL" id="JPKZ01002350">
    <property type="protein sequence ID" value="KHN77250.1"/>
    <property type="molecule type" value="Genomic_DNA"/>
</dbReference>
<name>A0A0B2V8I7_TOXCA</name>
<proteinExistence type="predicted"/>
<feature type="region of interest" description="Disordered" evidence="1">
    <location>
        <begin position="66"/>
        <end position="86"/>
    </location>
</feature>
<reference evidence="2 3" key="1">
    <citation type="submission" date="2014-11" db="EMBL/GenBank/DDBJ databases">
        <title>Genetic blueprint of the zoonotic pathogen Toxocara canis.</title>
        <authorList>
            <person name="Zhu X.-Q."/>
            <person name="Korhonen P.K."/>
            <person name="Cai H."/>
            <person name="Young N.D."/>
            <person name="Nejsum P."/>
            <person name="von Samson-Himmelstjerna G."/>
            <person name="Boag P.R."/>
            <person name="Tan P."/>
            <person name="Li Q."/>
            <person name="Min J."/>
            <person name="Yang Y."/>
            <person name="Wang X."/>
            <person name="Fang X."/>
            <person name="Hall R.S."/>
            <person name="Hofmann A."/>
            <person name="Sternberg P.W."/>
            <person name="Jex A.R."/>
            <person name="Gasser R.B."/>
        </authorList>
    </citation>
    <scope>NUCLEOTIDE SEQUENCE [LARGE SCALE GENOMIC DNA]</scope>
    <source>
        <strain evidence="2">PN_DK_2014</strain>
    </source>
</reference>
<dbReference type="OrthoDB" id="5828215at2759"/>
<gene>
    <name evidence="2" type="ORF">Tcan_10954</name>
</gene>
<evidence type="ECO:0000256" key="1">
    <source>
        <dbReference type="SAM" id="MobiDB-lite"/>
    </source>
</evidence>
<dbReference type="OMA" id="ESCELPH"/>
<keyword evidence="3" id="KW-1185">Reference proteome</keyword>
<feature type="region of interest" description="Disordered" evidence="1">
    <location>
        <begin position="213"/>
        <end position="232"/>
    </location>
</feature>
<feature type="compositionally biased region" description="Polar residues" evidence="1">
    <location>
        <begin position="220"/>
        <end position="232"/>
    </location>
</feature>
<accession>A0A0B2V8I7</accession>
<feature type="compositionally biased region" description="Polar residues" evidence="1">
    <location>
        <begin position="66"/>
        <end position="81"/>
    </location>
</feature>
<organism evidence="2 3">
    <name type="scientific">Toxocara canis</name>
    <name type="common">Canine roundworm</name>
    <dbReference type="NCBI Taxonomy" id="6265"/>
    <lineage>
        <taxon>Eukaryota</taxon>
        <taxon>Metazoa</taxon>
        <taxon>Ecdysozoa</taxon>
        <taxon>Nematoda</taxon>
        <taxon>Chromadorea</taxon>
        <taxon>Rhabditida</taxon>
        <taxon>Spirurina</taxon>
        <taxon>Ascaridomorpha</taxon>
        <taxon>Ascaridoidea</taxon>
        <taxon>Toxocaridae</taxon>
        <taxon>Toxocara</taxon>
    </lineage>
</organism>